<feature type="domain" description="HTH araC/xylS-type" evidence="6">
    <location>
        <begin position="201"/>
        <end position="299"/>
    </location>
</feature>
<dbReference type="GO" id="GO:0043565">
    <property type="term" value="F:sequence-specific DNA binding"/>
    <property type="evidence" value="ECO:0007669"/>
    <property type="project" value="InterPro"/>
</dbReference>
<dbReference type="InterPro" id="IPR018062">
    <property type="entry name" value="HTH_AraC-typ_CS"/>
</dbReference>
<dbReference type="InterPro" id="IPR032783">
    <property type="entry name" value="AraC_lig"/>
</dbReference>
<dbReference type="GO" id="GO:0003700">
    <property type="term" value="F:DNA-binding transcription factor activity"/>
    <property type="evidence" value="ECO:0007669"/>
    <property type="project" value="InterPro"/>
</dbReference>
<dbReference type="InterPro" id="IPR018060">
    <property type="entry name" value="HTH_AraC"/>
</dbReference>
<dbReference type="Gene3D" id="1.10.10.60">
    <property type="entry name" value="Homeodomain-like"/>
    <property type="match status" value="2"/>
</dbReference>
<dbReference type="SMART" id="SM00342">
    <property type="entry name" value="HTH_ARAC"/>
    <property type="match status" value="1"/>
</dbReference>
<keyword evidence="2" id="KW-0805">Transcription regulation</keyword>
<dbReference type="HOGENOM" id="CLU_000445_81_0_11"/>
<evidence type="ECO:0000256" key="2">
    <source>
        <dbReference type="ARBA" id="ARBA00023015"/>
    </source>
</evidence>
<dbReference type="Gene3D" id="2.60.120.10">
    <property type="entry name" value="Jelly Rolls"/>
    <property type="match status" value="1"/>
</dbReference>
<reference evidence="7 8" key="1">
    <citation type="submission" date="2010-10" db="EMBL/GenBank/DDBJ databases">
        <title>Complete sequence of Frankia sp. EuI1c.</title>
        <authorList>
            <consortium name="US DOE Joint Genome Institute"/>
            <person name="Lucas S."/>
            <person name="Copeland A."/>
            <person name="Lapidus A."/>
            <person name="Cheng J.-F."/>
            <person name="Bruce D."/>
            <person name="Goodwin L."/>
            <person name="Pitluck S."/>
            <person name="Chertkov O."/>
            <person name="Detter J.C."/>
            <person name="Han C."/>
            <person name="Tapia R."/>
            <person name="Land M."/>
            <person name="Hauser L."/>
            <person name="Jeffries C."/>
            <person name="Kyrpides N."/>
            <person name="Ivanova N."/>
            <person name="Mikhailova N."/>
            <person name="Beauchemin N."/>
            <person name="Sen A."/>
            <person name="Sur S.A."/>
            <person name="Gtari M."/>
            <person name="Wall L."/>
            <person name="Tisa L."/>
            <person name="Woyke T."/>
        </authorList>
    </citation>
    <scope>NUCLEOTIDE SEQUENCE [LARGE SCALE GENOMIC DNA]</scope>
    <source>
        <strain evidence="8">DSM 45817 / CECT 9037 / EuI1c</strain>
    </source>
</reference>
<dbReference type="SUPFAM" id="SSF51215">
    <property type="entry name" value="Regulatory protein AraC"/>
    <property type="match status" value="1"/>
</dbReference>
<keyword evidence="8" id="KW-1185">Reference proteome</keyword>
<keyword evidence="4" id="KW-0010">Activator</keyword>
<keyword evidence="5" id="KW-0804">Transcription</keyword>
<dbReference type="InParanoid" id="E3IZQ4"/>
<dbReference type="KEGG" id="fri:FraEuI1c_5988"/>
<evidence type="ECO:0000259" key="6">
    <source>
        <dbReference type="PROSITE" id="PS01124"/>
    </source>
</evidence>
<dbReference type="PROSITE" id="PS01124">
    <property type="entry name" value="HTH_ARAC_FAMILY_2"/>
    <property type="match status" value="1"/>
</dbReference>
<dbReference type="InterPro" id="IPR009057">
    <property type="entry name" value="Homeodomain-like_sf"/>
</dbReference>
<dbReference type="Pfam" id="PF12833">
    <property type="entry name" value="HTH_18"/>
    <property type="match status" value="1"/>
</dbReference>
<name>E3IZQ4_PSEI1</name>
<organism evidence="7 8">
    <name type="scientific">Pseudofrankia inefficax (strain DSM 45817 / CECT 9037 / DDB 130130 / EuI1c)</name>
    <name type="common">Frankia inefficax</name>
    <dbReference type="NCBI Taxonomy" id="298654"/>
    <lineage>
        <taxon>Bacteria</taxon>
        <taxon>Bacillati</taxon>
        <taxon>Actinomycetota</taxon>
        <taxon>Actinomycetes</taxon>
        <taxon>Frankiales</taxon>
        <taxon>Frankiaceae</taxon>
        <taxon>Pseudofrankia</taxon>
    </lineage>
</organism>
<dbReference type="InterPro" id="IPR050204">
    <property type="entry name" value="AraC_XylS_family_regulators"/>
</dbReference>
<dbReference type="SUPFAM" id="SSF46689">
    <property type="entry name" value="Homeodomain-like"/>
    <property type="match status" value="2"/>
</dbReference>
<evidence type="ECO:0000256" key="1">
    <source>
        <dbReference type="ARBA" id="ARBA00022490"/>
    </source>
</evidence>
<dbReference type="PANTHER" id="PTHR46796">
    <property type="entry name" value="HTH-TYPE TRANSCRIPTIONAL ACTIVATOR RHAS-RELATED"/>
    <property type="match status" value="1"/>
</dbReference>
<dbReference type="Proteomes" id="UP000002484">
    <property type="component" value="Chromosome"/>
</dbReference>
<proteinExistence type="predicted"/>
<accession>E3IZQ4</accession>
<keyword evidence="1" id="KW-0963">Cytoplasm</keyword>
<dbReference type="AlphaFoldDB" id="E3IZQ4"/>
<dbReference type="PROSITE" id="PS00041">
    <property type="entry name" value="HTH_ARAC_FAMILY_1"/>
    <property type="match status" value="1"/>
</dbReference>
<evidence type="ECO:0000313" key="8">
    <source>
        <dbReference type="Proteomes" id="UP000002484"/>
    </source>
</evidence>
<evidence type="ECO:0000256" key="5">
    <source>
        <dbReference type="ARBA" id="ARBA00023163"/>
    </source>
</evidence>
<dbReference type="InterPro" id="IPR014710">
    <property type="entry name" value="RmlC-like_jellyroll"/>
</dbReference>
<dbReference type="OrthoDB" id="241790at2"/>
<protein>
    <submittedName>
        <fullName evidence="7">Transcriptional regulator, AraC family</fullName>
    </submittedName>
</protein>
<dbReference type="PANTHER" id="PTHR46796:SF13">
    <property type="entry name" value="HTH-TYPE TRANSCRIPTIONAL ACTIVATOR RHAS"/>
    <property type="match status" value="1"/>
</dbReference>
<evidence type="ECO:0000313" key="7">
    <source>
        <dbReference type="EMBL" id="ADP83972.1"/>
    </source>
</evidence>
<dbReference type="eggNOG" id="COG2207">
    <property type="taxonomic scope" value="Bacteria"/>
</dbReference>
<dbReference type="EMBL" id="CP002299">
    <property type="protein sequence ID" value="ADP83972.1"/>
    <property type="molecule type" value="Genomic_DNA"/>
</dbReference>
<evidence type="ECO:0000256" key="4">
    <source>
        <dbReference type="ARBA" id="ARBA00023159"/>
    </source>
</evidence>
<dbReference type="PRINTS" id="PR00032">
    <property type="entry name" value="HTHARAC"/>
</dbReference>
<dbReference type="InterPro" id="IPR037923">
    <property type="entry name" value="HTH-like"/>
</dbReference>
<dbReference type="Pfam" id="PF12852">
    <property type="entry name" value="Cupin_6"/>
    <property type="match status" value="1"/>
</dbReference>
<evidence type="ECO:0000256" key="3">
    <source>
        <dbReference type="ARBA" id="ARBA00023125"/>
    </source>
</evidence>
<dbReference type="RefSeq" id="WP_013427090.1">
    <property type="nucleotide sequence ID" value="NC_014666.1"/>
</dbReference>
<sequence length="308" mass="33491">MDVLTDVLAALETGPTLCARTRAHAPWGLRFGGNQGFGFHVVLQGTCWLSSGDDQPRALRAGDVVLLAGGTEHTLADAPTTPAVTFRLDRERQSTRIGHEHVAGVAGGARTVLLSGAYRLEKRRPHPLLATLPDVVHLPNRRRNGLHAAVDLLGAEVEEQEPGAEAIVSSLVGALLVYILRAWQEDHPSGWSRALADPAVGPSLHRMHRDPARPWTVEQLGAAAGVSRATFTRRFTALVGEPPLTYLTRWRLTSAARMLRQQDVPLSVVAHSVGYTSEFAFAKAFKREYGLAPGTYRRVTGITDFRPD</sequence>
<gene>
    <name evidence="7" type="ordered locus">FraEuI1c_5988</name>
</gene>
<keyword evidence="3" id="KW-0238">DNA-binding</keyword>
<dbReference type="InterPro" id="IPR020449">
    <property type="entry name" value="Tscrpt_reg_AraC-type_HTH"/>
</dbReference>
<dbReference type="STRING" id="298654.FraEuI1c_5988"/>